<name>A0A4Q7V1L8_PSEST</name>
<dbReference type="Gene3D" id="3.40.50.1820">
    <property type="entry name" value="alpha/beta hydrolase"/>
    <property type="match status" value="1"/>
</dbReference>
<comment type="caution">
    <text evidence="2">The sequence shown here is derived from an EMBL/GenBank/DDBJ whole genome shotgun (WGS) entry which is preliminary data.</text>
</comment>
<accession>A0A4Q7V1L8</accession>
<dbReference type="InterPro" id="IPR029058">
    <property type="entry name" value="AB_hydrolase_fold"/>
</dbReference>
<dbReference type="GO" id="GO:0016705">
    <property type="term" value="F:oxidoreductase activity, acting on paired donors, with incorporation or reduction of molecular oxygen"/>
    <property type="evidence" value="ECO:0007669"/>
    <property type="project" value="InterPro"/>
</dbReference>
<dbReference type="Gene3D" id="3.20.20.30">
    <property type="entry name" value="Luciferase-like domain"/>
    <property type="match status" value="1"/>
</dbReference>
<feature type="compositionally biased region" description="Low complexity" evidence="1">
    <location>
        <begin position="108"/>
        <end position="123"/>
    </location>
</feature>
<dbReference type="EMBL" id="SHKL01000001">
    <property type="protein sequence ID" value="RZT87328.1"/>
    <property type="molecule type" value="Genomic_DNA"/>
</dbReference>
<dbReference type="RefSeq" id="WP_130291496.1">
    <property type="nucleotide sequence ID" value="NZ_SHKL01000001.1"/>
</dbReference>
<evidence type="ECO:0000313" key="3">
    <source>
        <dbReference type="Proteomes" id="UP000291591"/>
    </source>
</evidence>
<dbReference type="OrthoDB" id="7903015at2"/>
<protein>
    <recommendedName>
        <fullName evidence="4">Alpha/beta hydrolase family protein</fullName>
    </recommendedName>
</protein>
<dbReference type="Proteomes" id="UP000291591">
    <property type="component" value="Unassembled WGS sequence"/>
</dbReference>
<organism evidence="2 3">
    <name type="scientific">Pseudonocardia sediminis</name>
    <dbReference type="NCBI Taxonomy" id="1397368"/>
    <lineage>
        <taxon>Bacteria</taxon>
        <taxon>Bacillati</taxon>
        <taxon>Actinomycetota</taxon>
        <taxon>Actinomycetes</taxon>
        <taxon>Pseudonocardiales</taxon>
        <taxon>Pseudonocardiaceae</taxon>
        <taxon>Pseudonocardia</taxon>
    </lineage>
</organism>
<keyword evidence="3" id="KW-1185">Reference proteome</keyword>
<evidence type="ECO:0008006" key="4">
    <source>
        <dbReference type="Google" id="ProtNLM"/>
    </source>
</evidence>
<evidence type="ECO:0000313" key="2">
    <source>
        <dbReference type="EMBL" id="RZT87328.1"/>
    </source>
</evidence>
<dbReference type="SUPFAM" id="SSF53474">
    <property type="entry name" value="alpha/beta-Hydrolases"/>
    <property type="match status" value="1"/>
</dbReference>
<evidence type="ECO:0000256" key="1">
    <source>
        <dbReference type="SAM" id="MobiDB-lite"/>
    </source>
</evidence>
<dbReference type="InterPro" id="IPR036661">
    <property type="entry name" value="Luciferase-like_sf"/>
</dbReference>
<proteinExistence type="predicted"/>
<gene>
    <name evidence="2" type="ORF">EV383_4246</name>
</gene>
<feature type="region of interest" description="Disordered" evidence="1">
    <location>
        <begin position="106"/>
        <end position="136"/>
    </location>
</feature>
<reference evidence="2 3" key="1">
    <citation type="submission" date="2019-02" db="EMBL/GenBank/DDBJ databases">
        <title>Sequencing the genomes of 1000 actinobacteria strains.</title>
        <authorList>
            <person name="Klenk H.-P."/>
        </authorList>
    </citation>
    <scope>NUCLEOTIDE SEQUENCE [LARGE SCALE GENOMIC DNA]</scope>
    <source>
        <strain evidence="2 3">DSM 45779</strain>
    </source>
</reference>
<sequence>MKVTSFNFMPYRNLPDDFDTRYPSGWVDAPWWELGDSEQAGEYDNQSIDELMYAAKMGFDGLGTNEHHQNVYGFMCNPNLFGAILAKMTKDAGYGHTALVQLGATVASTSTSRPSRSGSSSRCRATRRSWPSRWPTASGRWGTTGKFVRPIPDRGGAEDKLISPVCAPDFAAAIQADTRVEIVQGAGHVPQWEQLDLVRPLVLDHLKG</sequence>
<dbReference type="AlphaFoldDB" id="A0A4Q7V1L8"/>
<dbReference type="SUPFAM" id="SSF51679">
    <property type="entry name" value="Bacterial luciferase-like"/>
    <property type="match status" value="1"/>
</dbReference>